<name>A0A941EMG4_9ACTN</name>
<dbReference type="Pfam" id="PF00480">
    <property type="entry name" value="ROK"/>
    <property type="match status" value="1"/>
</dbReference>
<evidence type="ECO:0000256" key="2">
    <source>
        <dbReference type="SAM" id="MobiDB-lite"/>
    </source>
</evidence>
<accession>A0A941EMG4</accession>
<feature type="region of interest" description="Disordered" evidence="2">
    <location>
        <begin position="158"/>
        <end position="178"/>
    </location>
</feature>
<dbReference type="Proteomes" id="UP000675781">
    <property type="component" value="Unassembled WGS sequence"/>
</dbReference>
<dbReference type="AlphaFoldDB" id="A0A941EMG4"/>
<dbReference type="EMBL" id="JAGSOG010000002">
    <property type="protein sequence ID" value="MBR7831729.1"/>
    <property type="molecule type" value="Genomic_DNA"/>
</dbReference>
<dbReference type="InterPro" id="IPR036388">
    <property type="entry name" value="WH-like_DNA-bd_sf"/>
</dbReference>
<dbReference type="Gene3D" id="3.30.420.40">
    <property type="match status" value="2"/>
</dbReference>
<dbReference type="PANTHER" id="PTHR18964:SF149">
    <property type="entry name" value="BIFUNCTIONAL UDP-N-ACETYLGLUCOSAMINE 2-EPIMERASE_N-ACETYLMANNOSAMINE KINASE"/>
    <property type="match status" value="1"/>
</dbReference>
<dbReference type="SUPFAM" id="SSF53067">
    <property type="entry name" value="Actin-like ATPase domain"/>
    <property type="match status" value="1"/>
</dbReference>
<evidence type="ECO:0000313" key="3">
    <source>
        <dbReference type="EMBL" id="MBR7831729.1"/>
    </source>
</evidence>
<gene>
    <name evidence="3" type="ORF">KDL01_00570</name>
</gene>
<comment type="caution">
    <text evidence="3">The sequence shown here is derived from an EMBL/GenBank/DDBJ whole genome shotgun (WGS) entry which is preliminary data.</text>
</comment>
<dbReference type="RefSeq" id="WP_212526264.1">
    <property type="nucleotide sequence ID" value="NZ_JAGSOG010000002.1"/>
</dbReference>
<evidence type="ECO:0000313" key="4">
    <source>
        <dbReference type="Proteomes" id="UP000675781"/>
    </source>
</evidence>
<dbReference type="InterPro" id="IPR043129">
    <property type="entry name" value="ATPase_NBD"/>
</dbReference>
<dbReference type="Gene3D" id="1.10.10.10">
    <property type="entry name" value="Winged helix-like DNA-binding domain superfamily/Winged helix DNA-binding domain"/>
    <property type="match status" value="1"/>
</dbReference>
<protein>
    <submittedName>
        <fullName evidence="3">ROK family transcriptional regulator</fullName>
    </submittedName>
</protein>
<dbReference type="InterPro" id="IPR000600">
    <property type="entry name" value="ROK"/>
</dbReference>
<reference evidence="3" key="1">
    <citation type="submission" date="2021-04" db="EMBL/GenBank/DDBJ databases">
        <title>Genome based classification of Actinospica acidithermotolerans sp. nov., an actinobacterium isolated from an Indonesian hot spring.</title>
        <authorList>
            <person name="Kusuma A.B."/>
            <person name="Putra K.E."/>
            <person name="Nafisah S."/>
            <person name="Loh J."/>
            <person name="Nouioui I."/>
            <person name="Goodfellow M."/>
        </authorList>
    </citation>
    <scope>NUCLEOTIDE SEQUENCE</scope>
    <source>
        <strain evidence="3">CSCA 57</strain>
    </source>
</reference>
<dbReference type="SUPFAM" id="SSF46785">
    <property type="entry name" value="Winged helix' DNA-binding domain"/>
    <property type="match status" value="1"/>
</dbReference>
<dbReference type="PROSITE" id="PS01125">
    <property type="entry name" value="ROK"/>
    <property type="match status" value="1"/>
</dbReference>
<dbReference type="PANTHER" id="PTHR18964">
    <property type="entry name" value="ROK (REPRESSOR, ORF, KINASE) FAMILY"/>
    <property type="match status" value="1"/>
</dbReference>
<keyword evidence="4" id="KW-1185">Reference proteome</keyword>
<proteinExistence type="inferred from homology"/>
<sequence>MADPRGPRSSNTLLERVVLDAFDGYTALTRPQLVEATGLSRPTVTALVAALVTRGELNEAAGPPVSGTRGRPSMTYRRTAMAAPVALIRLAHRMPTRVSLVNDTGTIGEVDTGTDWRQPWESWAPAVSEAYGLLAETTELPVRRVVLAAPFPVEEGHGAPPVSSHLGQQPPDCTATSRSRVMPDIPDWLVADPRPAVSALLGRPVSMLNDANLAALGEARYGAARNAGNAIHLSVRHGIGAGIIINGRLLTGASGMAGEIGHVQVVEDGPYCMCGNRGCVVTQSFDPFKIEALTSRYGHEPTFDDLEDLVAAGDPVGLRFFTDLGALHAKTLAAPIVLLDPDTLVIDAELRHTAIPFIAGLKAELARRCPPRQTEILSIVRGTLENAIAHGALAVANDEEAAAHQP</sequence>
<organism evidence="3 4">
    <name type="scientific">Actinospica durhamensis</name>
    <dbReference type="NCBI Taxonomy" id="1508375"/>
    <lineage>
        <taxon>Bacteria</taxon>
        <taxon>Bacillati</taxon>
        <taxon>Actinomycetota</taxon>
        <taxon>Actinomycetes</taxon>
        <taxon>Catenulisporales</taxon>
        <taxon>Actinospicaceae</taxon>
        <taxon>Actinospica</taxon>
    </lineage>
</organism>
<dbReference type="InterPro" id="IPR036390">
    <property type="entry name" value="WH_DNA-bd_sf"/>
</dbReference>
<dbReference type="InterPro" id="IPR049874">
    <property type="entry name" value="ROK_cs"/>
</dbReference>
<comment type="similarity">
    <text evidence="1">Belongs to the ROK (NagC/XylR) family.</text>
</comment>
<evidence type="ECO:0000256" key="1">
    <source>
        <dbReference type="ARBA" id="ARBA00006479"/>
    </source>
</evidence>